<feature type="domain" description="EGF-like" evidence="2">
    <location>
        <begin position="232"/>
        <end position="264"/>
    </location>
</feature>
<protein>
    <recommendedName>
        <fullName evidence="2">EGF-like domain-containing protein</fullName>
    </recommendedName>
</protein>
<dbReference type="InterPro" id="IPR053255">
    <property type="entry name" value="EGF-like_domain"/>
</dbReference>
<feature type="domain" description="EGF-like" evidence="2">
    <location>
        <begin position="266"/>
        <end position="301"/>
    </location>
</feature>
<dbReference type="OrthoDB" id="10060424at2759"/>
<sequence length="357" mass="37762">MLRDKMLLCAGIVGIFVVFCHGAQLQGAPRGQFNHTRKGICILEVPTIDLLSPEDRHGANLRGNSSRDGYSKIEVCCSGYARKPHSHYECHPVCDGCEHGNCTAPGVCACKRGYILIRDTQHNTINDCVPTCPLGCLNGICTNTGACSCNAGTVPSKDGKYCLPHCTGGCGQGGHCTGPEHCTCDDGFAIDVKTNKCGYYCEGGCGEGTCIGPNTCSCKPGYKLQGNTCIPDCPKGCLNGECIAPNKCSCKPGWTLDIAGSKCTPHCSETCLNGDCVAPDTCACKNGYVPAPGVTKNEKCVAHCPSGCPNGVCSAPNFCICNPGFIKEAKGSNLCIRRVRRSIHYELIPEQLETLEE</sequence>
<feature type="chain" id="PRO_5040131989" description="EGF-like domain-containing protein" evidence="1">
    <location>
        <begin position="23"/>
        <end position="357"/>
    </location>
</feature>
<feature type="signal peptide" evidence="1">
    <location>
        <begin position="1"/>
        <end position="22"/>
    </location>
</feature>
<proteinExistence type="predicted"/>
<feature type="domain" description="EGF-like" evidence="2">
    <location>
        <begin position="89"/>
        <end position="129"/>
    </location>
</feature>
<evidence type="ECO:0000256" key="1">
    <source>
        <dbReference type="SAM" id="SignalP"/>
    </source>
</evidence>
<dbReference type="PANTHER" id="PTHR24047:SF32">
    <property type="entry name" value="FI01909P-RELATED"/>
    <property type="match status" value="1"/>
</dbReference>
<keyword evidence="1" id="KW-0732">Signal</keyword>
<dbReference type="InterPro" id="IPR000742">
    <property type="entry name" value="EGF"/>
</dbReference>
<evidence type="ECO:0000259" key="2">
    <source>
        <dbReference type="SMART" id="SM00181"/>
    </source>
</evidence>
<dbReference type="PANTHER" id="PTHR24047">
    <property type="entry name" value="FI01909P-RELATED"/>
    <property type="match status" value="1"/>
</dbReference>
<dbReference type="InterPro" id="IPR009030">
    <property type="entry name" value="Growth_fac_rcpt_cys_sf"/>
</dbReference>
<reference evidence="3" key="1">
    <citation type="submission" date="2022-03" db="EMBL/GenBank/DDBJ databases">
        <authorList>
            <person name="Sayadi A."/>
        </authorList>
    </citation>
    <scope>NUCLEOTIDE SEQUENCE</scope>
</reference>
<organism evidence="3 4">
    <name type="scientific">Acanthoscelides obtectus</name>
    <name type="common">Bean weevil</name>
    <name type="synonym">Bruchus obtectus</name>
    <dbReference type="NCBI Taxonomy" id="200917"/>
    <lineage>
        <taxon>Eukaryota</taxon>
        <taxon>Metazoa</taxon>
        <taxon>Ecdysozoa</taxon>
        <taxon>Arthropoda</taxon>
        <taxon>Hexapoda</taxon>
        <taxon>Insecta</taxon>
        <taxon>Pterygota</taxon>
        <taxon>Neoptera</taxon>
        <taxon>Endopterygota</taxon>
        <taxon>Coleoptera</taxon>
        <taxon>Polyphaga</taxon>
        <taxon>Cucujiformia</taxon>
        <taxon>Chrysomeloidea</taxon>
        <taxon>Chrysomelidae</taxon>
        <taxon>Bruchinae</taxon>
        <taxon>Bruchini</taxon>
        <taxon>Acanthoscelides</taxon>
    </lineage>
</organism>
<dbReference type="AlphaFoldDB" id="A0A9P0L7A6"/>
<feature type="domain" description="EGF-like" evidence="2">
    <location>
        <begin position="131"/>
        <end position="163"/>
    </location>
</feature>
<feature type="domain" description="EGF-like" evidence="2">
    <location>
        <begin position="165"/>
        <end position="198"/>
    </location>
</feature>
<feature type="domain" description="EGF-like" evidence="2">
    <location>
        <begin position="200"/>
        <end position="230"/>
    </location>
</feature>
<dbReference type="SUPFAM" id="SSF57184">
    <property type="entry name" value="Growth factor receptor domain"/>
    <property type="match status" value="2"/>
</dbReference>
<comment type="caution">
    <text evidence="3">The sequence shown here is derived from an EMBL/GenBank/DDBJ whole genome shotgun (WGS) entry which is preliminary data.</text>
</comment>
<keyword evidence="4" id="KW-1185">Reference proteome</keyword>
<dbReference type="SMART" id="SM00181">
    <property type="entry name" value="EGF"/>
    <property type="match status" value="7"/>
</dbReference>
<accession>A0A9P0L7A6</accession>
<evidence type="ECO:0000313" key="3">
    <source>
        <dbReference type="EMBL" id="CAH1991079.1"/>
    </source>
</evidence>
<feature type="domain" description="EGF-like" evidence="2">
    <location>
        <begin position="303"/>
        <end position="336"/>
    </location>
</feature>
<dbReference type="Gene3D" id="2.10.25.10">
    <property type="entry name" value="Laminin"/>
    <property type="match status" value="6"/>
</dbReference>
<name>A0A9P0L7A6_ACAOB</name>
<dbReference type="Proteomes" id="UP001152888">
    <property type="component" value="Unassembled WGS sequence"/>
</dbReference>
<gene>
    <name evidence="3" type="ORF">ACAOBT_LOCUS20056</name>
</gene>
<evidence type="ECO:0000313" key="4">
    <source>
        <dbReference type="Proteomes" id="UP001152888"/>
    </source>
</evidence>
<dbReference type="EMBL" id="CAKOFQ010007104">
    <property type="protein sequence ID" value="CAH1991079.1"/>
    <property type="molecule type" value="Genomic_DNA"/>
</dbReference>